<evidence type="ECO:0000313" key="1">
    <source>
        <dbReference type="EMBL" id="CAB4136233.1"/>
    </source>
</evidence>
<evidence type="ECO:0000313" key="3">
    <source>
        <dbReference type="EMBL" id="CAB4199432.1"/>
    </source>
</evidence>
<accession>A0A6J5LSQ3</accession>
<name>A0A6J5LSQ3_9CAUD</name>
<sequence>MKHESEFFPRERKPRVDQEAMQIAGAYARVLDTPDGKAMWADLLRKFDPLRSRFNGHSDAIQAARIDGQSDVMREMRFAADTFSP</sequence>
<gene>
    <name evidence="3" type="ORF">UFOVP1334_40</name>
    <name evidence="1" type="ORF">UFOVP296_33</name>
    <name evidence="2" type="ORF">UFOVP912_8</name>
</gene>
<dbReference type="EMBL" id="LR796314">
    <property type="protein sequence ID" value="CAB4136233.1"/>
    <property type="molecule type" value="Genomic_DNA"/>
</dbReference>
<evidence type="ECO:0000313" key="2">
    <source>
        <dbReference type="EMBL" id="CAB4169832.1"/>
    </source>
</evidence>
<organism evidence="1">
    <name type="scientific">uncultured Caudovirales phage</name>
    <dbReference type="NCBI Taxonomy" id="2100421"/>
    <lineage>
        <taxon>Viruses</taxon>
        <taxon>Duplodnaviria</taxon>
        <taxon>Heunggongvirae</taxon>
        <taxon>Uroviricota</taxon>
        <taxon>Caudoviricetes</taxon>
        <taxon>Peduoviridae</taxon>
        <taxon>Maltschvirus</taxon>
        <taxon>Maltschvirus maltsch</taxon>
    </lineage>
</organism>
<reference evidence="1" key="1">
    <citation type="submission" date="2020-04" db="EMBL/GenBank/DDBJ databases">
        <authorList>
            <person name="Chiriac C."/>
            <person name="Salcher M."/>
            <person name="Ghai R."/>
            <person name="Kavagutti S V."/>
        </authorList>
    </citation>
    <scope>NUCLEOTIDE SEQUENCE</scope>
</reference>
<proteinExistence type="predicted"/>
<dbReference type="EMBL" id="LR797283">
    <property type="protein sequence ID" value="CAB4199432.1"/>
    <property type="molecule type" value="Genomic_DNA"/>
</dbReference>
<protein>
    <submittedName>
        <fullName evidence="1">Uncharacterized protein</fullName>
    </submittedName>
</protein>
<dbReference type="EMBL" id="LR796853">
    <property type="protein sequence ID" value="CAB4169832.1"/>
    <property type="molecule type" value="Genomic_DNA"/>
</dbReference>